<name>A0A9D4FB86_DREPO</name>
<dbReference type="Proteomes" id="UP000828390">
    <property type="component" value="Unassembled WGS sequence"/>
</dbReference>
<protein>
    <submittedName>
        <fullName evidence="1">Uncharacterized protein</fullName>
    </submittedName>
</protein>
<dbReference type="EMBL" id="JAIWYP010000007">
    <property type="protein sequence ID" value="KAH3794641.1"/>
    <property type="molecule type" value="Genomic_DNA"/>
</dbReference>
<evidence type="ECO:0000313" key="2">
    <source>
        <dbReference type="Proteomes" id="UP000828390"/>
    </source>
</evidence>
<gene>
    <name evidence="1" type="ORF">DPMN_148178</name>
</gene>
<reference evidence="1" key="2">
    <citation type="submission" date="2020-11" db="EMBL/GenBank/DDBJ databases">
        <authorList>
            <person name="McCartney M.A."/>
            <person name="Auch B."/>
            <person name="Kono T."/>
            <person name="Mallez S."/>
            <person name="Becker A."/>
            <person name="Gohl D.M."/>
            <person name="Silverstein K.A.T."/>
            <person name="Koren S."/>
            <person name="Bechman K.B."/>
            <person name="Herman A."/>
            <person name="Abrahante J.E."/>
            <person name="Garbe J."/>
        </authorList>
    </citation>
    <scope>NUCLEOTIDE SEQUENCE</scope>
    <source>
        <strain evidence="1">Duluth1</strain>
        <tissue evidence="1">Whole animal</tissue>
    </source>
</reference>
<evidence type="ECO:0000313" key="1">
    <source>
        <dbReference type="EMBL" id="KAH3794641.1"/>
    </source>
</evidence>
<comment type="caution">
    <text evidence="1">The sequence shown here is derived from an EMBL/GenBank/DDBJ whole genome shotgun (WGS) entry which is preliminary data.</text>
</comment>
<dbReference type="AlphaFoldDB" id="A0A9D4FB86"/>
<organism evidence="1 2">
    <name type="scientific">Dreissena polymorpha</name>
    <name type="common">Zebra mussel</name>
    <name type="synonym">Mytilus polymorpha</name>
    <dbReference type="NCBI Taxonomy" id="45954"/>
    <lineage>
        <taxon>Eukaryota</taxon>
        <taxon>Metazoa</taxon>
        <taxon>Spiralia</taxon>
        <taxon>Lophotrochozoa</taxon>
        <taxon>Mollusca</taxon>
        <taxon>Bivalvia</taxon>
        <taxon>Autobranchia</taxon>
        <taxon>Heteroconchia</taxon>
        <taxon>Euheterodonta</taxon>
        <taxon>Imparidentia</taxon>
        <taxon>Neoheterodontei</taxon>
        <taxon>Myida</taxon>
        <taxon>Dreissenoidea</taxon>
        <taxon>Dreissenidae</taxon>
        <taxon>Dreissena</taxon>
    </lineage>
</organism>
<accession>A0A9D4FB86</accession>
<reference evidence="1" key="1">
    <citation type="journal article" date="2019" name="bioRxiv">
        <title>The Genome of the Zebra Mussel, Dreissena polymorpha: A Resource for Invasive Species Research.</title>
        <authorList>
            <person name="McCartney M.A."/>
            <person name="Auch B."/>
            <person name="Kono T."/>
            <person name="Mallez S."/>
            <person name="Zhang Y."/>
            <person name="Obille A."/>
            <person name="Becker A."/>
            <person name="Abrahante J.E."/>
            <person name="Garbe J."/>
            <person name="Badalamenti J.P."/>
            <person name="Herman A."/>
            <person name="Mangelson H."/>
            <person name="Liachko I."/>
            <person name="Sullivan S."/>
            <person name="Sone E.D."/>
            <person name="Koren S."/>
            <person name="Silverstein K.A.T."/>
            <person name="Beckman K.B."/>
            <person name="Gohl D.M."/>
        </authorList>
    </citation>
    <scope>NUCLEOTIDE SEQUENCE</scope>
    <source>
        <strain evidence="1">Duluth1</strain>
        <tissue evidence="1">Whole animal</tissue>
    </source>
</reference>
<keyword evidence="2" id="KW-1185">Reference proteome</keyword>
<proteinExistence type="predicted"/>
<sequence length="146" mass="16588">MDGIVLATFTDPELLAPEGVLVTSAGQVLVCGADSHNIIQVNSDGRKKLSTLATRMDGVVDLKWRIHCQSATAVPLPPSLREINTRATSWCSEWNKGMYMYIIEWVIICNVYKIKNVLFRIRTLKHEMLQNYTCLQFQIQIFCLQV</sequence>